<name>A0ABZ0PZX1_9PSED</name>
<gene>
    <name evidence="3" type="primary">fhuF</name>
    <name evidence="3" type="ORF">SBP02_07015</name>
</gene>
<organism evidence="3 4">
    <name type="scientific">Pseudomonas benzenivorans</name>
    <dbReference type="NCBI Taxonomy" id="556533"/>
    <lineage>
        <taxon>Bacteria</taxon>
        <taxon>Pseudomonadati</taxon>
        <taxon>Pseudomonadota</taxon>
        <taxon>Gammaproteobacteria</taxon>
        <taxon>Pseudomonadales</taxon>
        <taxon>Pseudomonadaceae</taxon>
        <taxon>Pseudomonas</taxon>
    </lineage>
</organism>
<reference evidence="3 4" key="1">
    <citation type="submission" date="2023-11" db="EMBL/GenBank/DDBJ databases">
        <title>Complete genome of Pseudomonas benzenivorans BA3361.</title>
        <authorList>
            <person name="Shin S.Y."/>
            <person name="Song J."/>
            <person name="Kang H."/>
        </authorList>
    </citation>
    <scope>NUCLEOTIDE SEQUENCE [LARGE SCALE GENOMIC DNA]</scope>
    <source>
        <strain evidence="3 4">HNIBRBA3361</strain>
    </source>
</reference>
<feature type="domain" description="Ferric siderophore reductase C-terminal" evidence="2">
    <location>
        <begin position="217"/>
        <end position="237"/>
    </location>
</feature>
<dbReference type="Pfam" id="PF11575">
    <property type="entry name" value="FhuF_C"/>
    <property type="match status" value="1"/>
</dbReference>
<keyword evidence="4" id="KW-1185">Reference proteome</keyword>
<evidence type="ECO:0000259" key="1">
    <source>
        <dbReference type="Pfam" id="PF06276"/>
    </source>
</evidence>
<protein>
    <submittedName>
        <fullName evidence="3">Siderophore-iron reductase FhuF</fullName>
    </submittedName>
</protein>
<dbReference type="NCBIfam" id="TIGR03951">
    <property type="entry name" value="Fe_III_red_FhuF"/>
    <property type="match status" value="1"/>
</dbReference>
<sequence length="259" mass="28735">MIPALAPLFQGPFGHYREVLVLADDPRPALSGPELVAPEQLEALLARFAPEQVGGDRRARVSLWSKYYFLRLIPPVVAASLVLGWRLPLDFQRIQVIVGDDGLPAAFKLPHAGERWPAPPGDPFERFAELLDANLLPFIQALNGCAKVAPRVLWSNAGNYFEWILSSLAALPLPEAMLADGKRLLDSRLRPDGRANPLYQPIRYVPREGAEDPLRQRRQCCIRYLLPGYALCENCPHIDNPPPGYRGELALASGLPQEP</sequence>
<dbReference type="InterPro" id="IPR008090">
    <property type="entry name" value="Fe_iron_reduct"/>
</dbReference>
<feature type="domain" description="Aerobactin siderophore biosynthesis IucA/IucC-like C-terminal" evidence="1">
    <location>
        <begin position="62"/>
        <end position="210"/>
    </location>
</feature>
<dbReference type="EMBL" id="CP137892">
    <property type="protein sequence ID" value="WPC06501.1"/>
    <property type="molecule type" value="Genomic_DNA"/>
</dbReference>
<evidence type="ECO:0000313" key="4">
    <source>
        <dbReference type="Proteomes" id="UP001305928"/>
    </source>
</evidence>
<dbReference type="Pfam" id="PF06276">
    <property type="entry name" value="FhuF"/>
    <property type="match status" value="1"/>
</dbReference>
<dbReference type="InterPro" id="IPR022770">
    <property type="entry name" value="IucA/IucC-like_C"/>
</dbReference>
<evidence type="ECO:0000313" key="3">
    <source>
        <dbReference type="EMBL" id="WPC06501.1"/>
    </source>
</evidence>
<dbReference type="Proteomes" id="UP001305928">
    <property type="component" value="Chromosome"/>
</dbReference>
<evidence type="ECO:0000259" key="2">
    <source>
        <dbReference type="Pfam" id="PF11575"/>
    </source>
</evidence>
<proteinExistence type="predicted"/>
<dbReference type="InterPro" id="IPR024726">
    <property type="entry name" value="FhuF_C"/>
</dbReference>
<accession>A0ABZ0PZX1</accession>
<dbReference type="RefSeq" id="WP_318645681.1">
    <property type="nucleotide sequence ID" value="NZ_CP137892.1"/>
</dbReference>
<dbReference type="PRINTS" id="PR01714">
    <property type="entry name" value="2FE2SRDCTASE"/>
</dbReference>